<feature type="transmembrane region" description="Helical" evidence="2">
    <location>
        <begin position="442"/>
        <end position="465"/>
    </location>
</feature>
<proteinExistence type="inferred from homology"/>
<dbReference type="GO" id="GO:0007165">
    <property type="term" value="P:signal transduction"/>
    <property type="evidence" value="ECO:0007669"/>
    <property type="project" value="TreeGrafter"/>
</dbReference>
<feature type="transmembrane region" description="Helical" evidence="2">
    <location>
        <begin position="21"/>
        <end position="42"/>
    </location>
</feature>
<keyword evidence="2" id="KW-1133">Transmembrane helix</keyword>
<dbReference type="PANTHER" id="PTHR12625:SF0">
    <property type="entry name" value="PROTEIN LILIPOD"/>
    <property type="match status" value="1"/>
</dbReference>
<protein>
    <submittedName>
        <fullName evidence="3">Limb region 1 -like protein</fullName>
    </submittedName>
</protein>
<evidence type="ECO:0000256" key="1">
    <source>
        <dbReference type="ARBA" id="ARBA00010487"/>
    </source>
</evidence>
<reference evidence="3" key="1">
    <citation type="submission" date="2023-01" db="EMBL/GenBank/DDBJ databases">
        <title>Genome assembly of the deep-sea coral Lophelia pertusa.</title>
        <authorList>
            <person name="Herrera S."/>
            <person name="Cordes E."/>
        </authorList>
    </citation>
    <scope>NUCLEOTIDE SEQUENCE</scope>
    <source>
        <strain evidence="3">USNM1676648</strain>
        <tissue evidence="3">Polyp</tissue>
    </source>
</reference>
<feature type="transmembrane region" description="Helical" evidence="2">
    <location>
        <begin position="403"/>
        <end position="422"/>
    </location>
</feature>
<comment type="similarity">
    <text evidence="1">Belongs to the LIMR family.</text>
</comment>
<feature type="transmembrane region" description="Helical" evidence="2">
    <location>
        <begin position="110"/>
        <end position="133"/>
    </location>
</feature>
<dbReference type="OrthoDB" id="5596951at2759"/>
<dbReference type="InterPro" id="IPR006876">
    <property type="entry name" value="LMBR1-like_membr_prot"/>
</dbReference>
<dbReference type="Proteomes" id="UP001163046">
    <property type="component" value="Unassembled WGS sequence"/>
</dbReference>
<name>A0A9X0D126_9CNID</name>
<feature type="transmembrane region" description="Helical" evidence="2">
    <location>
        <begin position="145"/>
        <end position="167"/>
    </location>
</feature>
<gene>
    <name evidence="3" type="primary">LMBR1L</name>
    <name evidence="3" type="ORF">OS493_032756</name>
</gene>
<dbReference type="PANTHER" id="PTHR12625">
    <property type="entry name" value="LIPOCALIN-1 INTERACTING MEMBRANE RECEPTOR LIMR"/>
    <property type="match status" value="1"/>
</dbReference>
<dbReference type="InterPro" id="IPR008075">
    <property type="entry name" value="LIMR"/>
</dbReference>
<feature type="transmembrane region" description="Helical" evidence="2">
    <location>
        <begin position="364"/>
        <end position="391"/>
    </location>
</feature>
<comment type="caution">
    <text evidence="3">The sequence shown here is derived from an EMBL/GenBank/DDBJ whole genome shotgun (WGS) entry which is preliminary data.</text>
</comment>
<accession>A0A9X0D126</accession>
<evidence type="ECO:0000313" key="4">
    <source>
        <dbReference type="Proteomes" id="UP001163046"/>
    </source>
</evidence>
<sequence length="499" mass="56294">MEDNSDGDEAEQIFYDTVREYVISLLAFIILYGISHAAISTYKRRRDELDSDEEDAFVYRISFWLCTFTLTVSLGAVLLLPMSIFSNEIMIMYPNSYYIKWLNGSLIHGMWNQIFLGSYISLFVAIPFAYFFTESEGLLGIMARVYETSVVLILLAILVTSIVWVGLALIDRGRTTDEEVWIPGLPFIYSCISLLGGLMLLLCTPVGFARMFTVLGQYVVKPQFLRDLDDEIRAIKLEEESLKRKMNGCNNGIHTMHNGIDHDPNKLKQLEVERLELEKDHPSFIITKKLCVSNTASSAVAFNSSSDWYRRETLLTHQGLLFQTSCMAMVALNVLSLLFVHGALPRKSTVLVLGKVSSSMMGTFGALLEIILIFYLMIASLVGLYSVPYFARLRPVVRETTTTTVIANCIVLLILSSALPVLSRTLGITKFDLMGEFGRLDWLGNFRVVILYNLVFEVSTAFCLVNKFTASVRNALYEQVHAPTVQFFRRFKPKAKASA</sequence>
<feature type="transmembrane region" description="Helical" evidence="2">
    <location>
        <begin position="63"/>
        <end position="85"/>
    </location>
</feature>
<feature type="transmembrane region" description="Helical" evidence="2">
    <location>
        <begin position="187"/>
        <end position="208"/>
    </location>
</feature>
<dbReference type="GO" id="GO:0005886">
    <property type="term" value="C:plasma membrane"/>
    <property type="evidence" value="ECO:0007669"/>
    <property type="project" value="TreeGrafter"/>
</dbReference>
<dbReference type="PRINTS" id="PR01692">
    <property type="entry name" value="LIPOCALINIMR"/>
</dbReference>
<dbReference type="AlphaFoldDB" id="A0A9X0D126"/>
<keyword evidence="2" id="KW-0472">Membrane</keyword>
<keyword evidence="2" id="KW-0812">Transmembrane</keyword>
<feature type="transmembrane region" description="Helical" evidence="2">
    <location>
        <begin position="320"/>
        <end position="344"/>
    </location>
</feature>
<organism evidence="3 4">
    <name type="scientific">Desmophyllum pertusum</name>
    <dbReference type="NCBI Taxonomy" id="174260"/>
    <lineage>
        <taxon>Eukaryota</taxon>
        <taxon>Metazoa</taxon>
        <taxon>Cnidaria</taxon>
        <taxon>Anthozoa</taxon>
        <taxon>Hexacorallia</taxon>
        <taxon>Scleractinia</taxon>
        <taxon>Caryophylliina</taxon>
        <taxon>Caryophylliidae</taxon>
        <taxon>Desmophyllum</taxon>
    </lineage>
</organism>
<dbReference type="GO" id="GO:0004888">
    <property type="term" value="F:transmembrane signaling receptor activity"/>
    <property type="evidence" value="ECO:0007669"/>
    <property type="project" value="TreeGrafter"/>
</dbReference>
<keyword evidence="4" id="KW-1185">Reference proteome</keyword>
<evidence type="ECO:0000256" key="2">
    <source>
        <dbReference type="SAM" id="Phobius"/>
    </source>
</evidence>
<evidence type="ECO:0000313" key="3">
    <source>
        <dbReference type="EMBL" id="KAJ7382796.1"/>
    </source>
</evidence>
<dbReference type="Pfam" id="PF04791">
    <property type="entry name" value="LMBR1"/>
    <property type="match status" value="2"/>
</dbReference>
<dbReference type="EMBL" id="MU825914">
    <property type="protein sequence ID" value="KAJ7382796.1"/>
    <property type="molecule type" value="Genomic_DNA"/>
</dbReference>